<dbReference type="EMBL" id="JARJLG010000350">
    <property type="protein sequence ID" value="KAJ7715354.1"/>
    <property type="molecule type" value="Genomic_DNA"/>
</dbReference>
<reference evidence="2" key="1">
    <citation type="submission" date="2023-03" db="EMBL/GenBank/DDBJ databases">
        <title>Massive genome expansion in bonnet fungi (Mycena s.s.) driven by repeated elements and novel gene families across ecological guilds.</title>
        <authorList>
            <consortium name="Lawrence Berkeley National Laboratory"/>
            <person name="Harder C.B."/>
            <person name="Miyauchi S."/>
            <person name="Viragh M."/>
            <person name="Kuo A."/>
            <person name="Thoen E."/>
            <person name="Andreopoulos B."/>
            <person name="Lu D."/>
            <person name="Skrede I."/>
            <person name="Drula E."/>
            <person name="Henrissat B."/>
            <person name="Morin E."/>
            <person name="Kohler A."/>
            <person name="Barry K."/>
            <person name="LaButti K."/>
            <person name="Morin E."/>
            <person name="Salamov A."/>
            <person name="Lipzen A."/>
            <person name="Mereny Z."/>
            <person name="Hegedus B."/>
            <person name="Baldrian P."/>
            <person name="Stursova M."/>
            <person name="Weitz H."/>
            <person name="Taylor A."/>
            <person name="Grigoriev I.V."/>
            <person name="Nagy L.G."/>
            <person name="Martin F."/>
            <person name="Kauserud H."/>
        </authorList>
    </citation>
    <scope>NUCLEOTIDE SEQUENCE</scope>
    <source>
        <strain evidence="2">CBHHK188m</strain>
    </source>
</reference>
<evidence type="ECO:0000313" key="2">
    <source>
        <dbReference type="EMBL" id="KAJ7715354.1"/>
    </source>
</evidence>
<comment type="caution">
    <text evidence="2">The sequence shown here is derived from an EMBL/GenBank/DDBJ whole genome shotgun (WGS) entry which is preliminary data.</text>
</comment>
<organism evidence="2 3">
    <name type="scientific">Mycena maculata</name>
    <dbReference type="NCBI Taxonomy" id="230809"/>
    <lineage>
        <taxon>Eukaryota</taxon>
        <taxon>Fungi</taxon>
        <taxon>Dikarya</taxon>
        <taxon>Basidiomycota</taxon>
        <taxon>Agaricomycotina</taxon>
        <taxon>Agaricomycetes</taxon>
        <taxon>Agaricomycetidae</taxon>
        <taxon>Agaricales</taxon>
        <taxon>Marasmiineae</taxon>
        <taxon>Mycenaceae</taxon>
        <taxon>Mycena</taxon>
    </lineage>
</organism>
<sequence>MQQYGKERDTEQDAAVEKQLDRMPSSNWTDCVDTLDSTVIRTFDNVHALYGARKNEKVTLPGKVIEYITIKDPELEKLEPRNARRSVQSIETWGPHWEITAPDNLDVPQSRQPAWGECLLSTGSGLAVRQRPGTSTYQKATPGNLAVVSHRHQSRTRPADVGAREKGGPAAAARSHAPLLGFGVEQAGSGRYRSCVCEKLKRLGYAPVGSDLPWEYKRSSTFAFNSGESLDVRPQTGSFEQHTPAEAQRNPTCLPGTMQGLARLRDRERKVLAIMCNAIVPANKLCAELLVENFLLLAIHRAGQSTLEFTAASIAAILRVSQLKTRPSDAYLTALAWWLDRSSPFPIRVSVKSDLPPYDIAPTTMDLRHIDTVCVEGPRGNFVAVGRDVELCLNHTTPNVRIREIVLQFHAVRVWVNIDEGAMLTSLDLR</sequence>
<gene>
    <name evidence="2" type="ORF">DFH07DRAFT_785620</name>
</gene>
<accession>A0AAD7H9M1</accession>
<dbReference type="AlphaFoldDB" id="A0AAD7H9M1"/>
<name>A0AAD7H9M1_9AGAR</name>
<protein>
    <submittedName>
        <fullName evidence="2">Uncharacterized protein</fullName>
    </submittedName>
</protein>
<keyword evidence="3" id="KW-1185">Reference proteome</keyword>
<proteinExistence type="predicted"/>
<dbReference type="Proteomes" id="UP001215280">
    <property type="component" value="Unassembled WGS sequence"/>
</dbReference>
<evidence type="ECO:0000256" key="1">
    <source>
        <dbReference type="SAM" id="MobiDB-lite"/>
    </source>
</evidence>
<evidence type="ECO:0000313" key="3">
    <source>
        <dbReference type="Proteomes" id="UP001215280"/>
    </source>
</evidence>
<feature type="region of interest" description="Disordered" evidence="1">
    <location>
        <begin position="147"/>
        <end position="172"/>
    </location>
</feature>
<feature type="region of interest" description="Disordered" evidence="1">
    <location>
        <begin position="1"/>
        <end position="21"/>
    </location>
</feature>